<dbReference type="Pfam" id="PF10531">
    <property type="entry name" value="SLBB"/>
    <property type="match status" value="1"/>
</dbReference>
<keyword evidence="3" id="KW-0479">Metal-binding</keyword>
<dbReference type="Pfam" id="PF10589">
    <property type="entry name" value="NADH_4Fe-4S"/>
    <property type="match status" value="1"/>
</dbReference>
<proteinExistence type="inferred from homology"/>
<dbReference type="Gene3D" id="6.10.250.1450">
    <property type="match status" value="1"/>
</dbReference>
<dbReference type="InterPro" id="IPR036249">
    <property type="entry name" value="Thioredoxin-like_sf"/>
</dbReference>
<sequence>MQLKKGEFNVEKLKNADDLQKFRKSIESKHRPDMVRIFICTTGCRALGAEEVCRAFKAEIEKQSLTEKIEIVDTGCQGLCARAPVLTIEPMGVFYGRVTETDVPEIISRTILKGEIIERLCYVEAGKRIPYIRDIPFYSKQKRIVLKNCGYIDPKNITEYILRDGYSAFAKVLAGMTPDQVITEMKNSGLRGRGGAGFPTGNKWEFVKKAQGDIKYLICNGDEGDPGAFMDRAVLEGDPHSVIEGMLIGAYAIGSQKGIIYVRAEYPIAVDHLKIAIEQAKSLGLLGNNILGTNFSFDLDIKMGAGAFVCGEETALIASIEGKRGMPRPRPPFPATSGLWGKPTNINNVETFANVPVIFLKGSEWYKAIGTESSKGTKIFALAGNVKNTGLVEVPMGTTLREIVFDIGGGIPGRKKFKAAQMGGPSGGCVPAQHLDLPIDYETVKEVGAIMGSGGLIVMDDSASMVDIARYFMEFCQDESCGKCVPCRIGTKRMLDILTRITKGQGRNEDIGLLKELAEVTKTASLCGLGQTAANPVLSTIRYYLNEYEDLINKKGSQPSPQQSPAAQP</sequence>
<accession>A0ABQ0JZQ3</accession>
<dbReference type="Pfam" id="PF01512">
    <property type="entry name" value="Complex1_51K"/>
    <property type="match status" value="1"/>
</dbReference>
<comment type="similarity">
    <text evidence="1">Belongs to the complex I 51 kDa subunit family.</text>
</comment>
<feature type="domain" description="NADH-ubiquinone oxidoreductase 51kDa subunit iron-sulphur binding" evidence="6">
    <location>
        <begin position="466"/>
        <end position="511"/>
    </location>
</feature>
<evidence type="ECO:0000256" key="1">
    <source>
        <dbReference type="ARBA" id="ARBA00007523"/>
    </source>
</evidence>
<dbReference type="SUPFAM" id="SSF140490">
    <property type="entry name" value="Nqo1C-terminal domain-like"/>
    <property type="match status" value="1"/>
</dbReference>
<dbReference type="InterPro" id="IPR019554">
    <property type="entry name" value="Soluble_ligand-bd"/>
</dbReference>
<dbReference type="SUPFAM" id="SSF142984">
    <property type="entry name" value="Nqo1 middle domain-like"/>
    <property type="match status" value="1"/>
</dbReference>
<keyword evidence="2" id="KW-0004">4Fe-4S</keyword>
<dbReference type="Gene3D" id="3.40.30.10">
    <property type="entry name" value="Glutaredoxin"/>
    <property type="match status" value="1"/>
</dbReference>
<dbReference type="Gene3D" id="3.10.20.600">
    <property type="match status" value="1"/>
</dbReference>
<protein>
    <submittedName>
        <fullName evidence="7">Respiratory-chain NADH dehydrogenase</fullName>
    </submittedName>
</protein>
<gene>
    <name evidence="7" type="ORF">BROSI_A2788</name>
</gene>
<reference evidence="8" key="1">
    <citation type="journal article" date="2015" name="Genome Announc.">
        <title>Draft Genome Sequence of an Anaerobic Ammonium-Oxidizing Bacterium, "Candidatus Brocadia sinica".</title>
        <authorList>
            <person name="Oshiki M."/>
            <person name="Shinyako-Hata K."/>
            <person name="Satoh H."/>
            <person name="Okabe S."/>
        </authorList>
    </citation>
    <scope>NUCLEOTIDE SEQUENCE [LARGE SCALE GENOMIC DNA]</scope>
    <source>
        <strain evidence="8">JPN1</strain>
    </source>
</reference>
<dbReference type="InterPro" id="IPR001949">
    <property type="entry name" value="NADH-UbQ_OxRdtase_51kDa_CS"/>
</dbReference>
<dbReference type="PROSITE" id="PS00645">
    <property type="entry name" value="COMPLEX1_51K_2"/>
    <property type="match status" value="1"/>
</dbReference>
<evidence type="ECO:0000256" key="5">
    <source>
        <dbReference type="ARBA" id="ARBA00023014"/>
    </source>
</evidence>
<dbReference type="Proteomes" id="UP000032309">
    <property type="component" value="Unassembled WGS sequence"/>
</dbReference>
<dbReference type="SMART" id="SM00928">
    <property type="entry name" value="NADH_4Fe-4S"/>
    <property type="match status" value="1"/>
</dbReference>
<dbReference type="InterPro" id="IPR037225">
    <property type="entry name" value="Nuo51_FMN-bd_sf"/>
</dbReference>
<dbReference type="NCBIfam" id="NF010120">
    <property type="entry name" value="PRK13596.1"/>
    <property type="match status" value="1"/>
</dbReference>
<dbReference type="PANTHER" id="PTHR43578:SF3">
    <property type="entry name" value="NADH-QUINONE OXIDOREDUCTASE SUBUNIT F"/>
    <property type="match status" value="1"/>
</dbReference>
<evidence type="ECO:0000313" key="7">
    <source>
        <dbReference type="EMBL" id="GAN34252.1"/>
    </source>
</evidence>
<evidence type="ECO:0000313" key="8">
    <source>
        <dbReference type="Proteomes" id="UP000032309"/>
    </source>
</evidence>
<evidence type="ECO:0000256" key="3">
    <source>
        <dbReference type="ARBA" id="ARBA00022723"/>
    </source>
</evidence>
<dbReference type="InterPro" id="IPR019575">
    <property type="entry name" value="Nuop51_4Fe4S-bd"/>
</dbReference>
<dbReference type="EMBL" id="BAFN01000001">
    <property type="protein sequence ID" value="GAN34252.1"/>
    <property type="molecule type" value="Genomic_DNA"/>
</dbReference>
<dbReference type="InterPro" id="IPR011538">
    <property type="entry name" value="Nuo51_FMN-bd"/>
</dbReference>
<dbReference type="PANTHER" id="PTHR43578">
    <property type="entry name" value="NADH-QUINONE OXIDOREDUCTASE SUBUNIT F"/>
    <property type="match status" value="1"/>
</dbReference>
<dbReference type="Gene3D" id="1.20.1440.230">
    <property type="entry name" value="NADH-ubiquinone oxidoreductase 51kDa subunit, iron-sulphur binding domain"/>
    <property type="match status" value="1"/>
</dbReference>
<comment type="caution">
    <text evidence="7">The sequence shown here is derived from an EMBL/GenBank/DDBJ whole genome shotgun (WGS) entry which is preliminary data.</text>
</comment>
<evidence type="ECO:0000256" key="2">
    <source>
        <dbReference type="ARBA" id="ARBA00022485"/>
    </source>
</evidence>
<keyword evidence="4" id="KW-0408">Iron</keyword>
<dbReference type="CDD" id="cd02980">
    <property type="entry name" value="TRX_Fd_family"/>
    <property type="match status" value="1"/>
</dbReference>
<dbReference type="SUPFAM" id="SSF52833">
    <property type="entry name" value="Thioredoxin-like"/>
    <property type="match status" value="1"/>
</dbReference>
<keyword evidence="5" id="KW-0411">Iron-sulfur</keyword>
<dbReference type="Gene3D" id="3.40.50.11540">
    <property type="entry name" value="NADH-ubiquinone oxidoreductase 51kDa subunit"/>
    <property type="match status" value="1"/>
</dbReference>
<evidence type="ECO:0000256" key="4">
    <source>
        <dbReference type="ARBA" id="ARBA00023004"/>
    </source>
</evidence>
<dbReference type="InterPro" id="IPR037207">
    <property type="entry name" value="Nuop51_4Fe4S-bd_sf"/>
</dbReference>
<name>A0ABQ0JZQ3_9BACT</name>
<keyword evidence="8" id="KW-1185">Reference proteome</keyword>
<evidence type="ECO:0000259" key="6">
    <source>
        <dbReference type="SMART" id="SM00928"/>
    </source>
</evidence>
<dbReference type="SUPFAM" id="SSF142019">
    <property type="entry name" value="Nqo1 FMN-binding domain-like"/>
    <property type="match status" value="1"/>
</dbReference>
<dbReference type="Pfam" id="PF01257">
    <property type="entry name" value="2Fe-2S_thioredx"/>
    <property type="match status" value="1"/>
</dbReference>
<organism evidence="7 8">
    <name type="scientific">Candidatus Brocadia sinica JPN1</name>
    <dbReference type="NCBI Taxonomy" id="1197129"/>
    <lineage>
        <taxon>Bacteria</taxon>
        <taxon>Pseudomonadati</taxon>
        <taxon>Planctomycetota</taxon>
        <taxon>Candidatus Brocadiia</taxon>
        <taxon>Candidatus Brocadiales</taxon>
        <taxon>Candidatus Brocadiaceae</taxon>
        <taxon>Candidatus Brocadia</taxon>
    </lineage>
</organism>